<dbReference type="OrthoDB" id="19944at2759"/>
<dbReference type="GO" id="GO:0005886">
    <property type="term" value="C:plasma membrane"/>
    <property type="evidence" value="ECO:0000318"/>
    <property type="project" value="GO_Central"/>
</dbReference>
<feature type="domain" description="Lethal giant larvae homologue 2" evidence="6">
    <location>
        <begin position="270"/>
        <end position="373"/>
    </location>
</feature>
<comment type="similarity">
    <text evidence="1">Belongs to the WD repeat L(2)GL family.</text>
</comment>
<name>T1F1X0_HELRO</name>
<evidence type="ECO:0000256" key="3">
    <source>
        <dbReference type="ARBA" id="ARBA00022574"/>
    </source>
</evidence>
<dbReference type="GO" id="GO:0030866">
    <property type="term" value="P:cortical actin cytoskeleton organization"/>
    <property type="evidence" value="ECO:0000318"/>
    <property type="project" value="GO_Central"/>
</dbReference>
<dbReference type="GO" id="GO:0032878">
    <property type="term" value="P:regulation of establishment or maintenance of cell polarity"/>
    <property type="evidence" value="ECO:0000318"/>
    <property type="project" value="GO_Central"/>
</dbReference>
<dbReference type="InParanoid" id="T1F1X0"/>
<evidence type="ECO:0000259" key="6">
    <source>
        <dbReference type="Pfam" id="PF08366"/>
    </source>
</evidence>
<proteinExistence type="inferred from homology"/>
<dbReference type="InterPro" id="IPR000664">
    <property type="entry name" value="Lethal2_giant"/>
</dbReference>
<accession>T1F1X0</accession>
<dbReference type="InterPro" id="IPR013577">
    <property type="entry name" value="LLGL2"/>
</dbReference>
<dbReference type="Gene3D" id="2.130.10.10">
    <property type="entry name" value="YVTN repeat-like/Quinoprotein amine dehydrogenase"/>
    <property type="match status" value="2"/>
</dbReference>
<organism evidence="8 9">
    <name type="scientific">Helobdella robusta</name>
    <name type="common">Californian leech</name>
    <dbReference type="NCBI Taxonomy" id="6412"/>
    <lineage>
        <taxon>Eukaryota</taxon>
        <taxon>Metazoa</taxon>
        <taxon>Spiralia</taxon>
        <taxon>Lophotrochozoa</taxon>
        <taxon>Annelida</taxon>
        <taxon>Clitellata</taxon>
        <taxon>Hirudinea</taxon>
        <taxon>Rhynchobdellida</taxon>
        <taxon>Glossiphoniidae</taxon>
        <taxon>Helobdella</taxon>
    </lineage>
</organism>
<evidence type="ECO:0000256" key="2">
    <source>
        <dbReference type="ARBA" id="ARBA00022483"/>
    </source>
</evidence>
<dbReference type="CTD" id="20202820"/>
<dbReference type="PANTHER" id="PTHR10241">
    <property type="entry name" value="LETHAL 2 GIANT LARVAE PROTEIN"/>
    <property type="match status" value="1"/>
</dbReference>
<evidence type="ECO:0000313" key="9">
    <source>
        <dbReference type="Proteomes" id="UP000015101"/>
    </source>
</evidence>
<dbReference type="EMBL" id="AMQM01003288">
    <property type="status" value="NOT_ANNOTATED_CDS"/>
    <property type="molecule type" value="Genomic_DNA"/>
</dbReference>
<keyword evidence="3" id="KW-0853">WD repeat</keyword>
<protein>
    <recommendedName>
        <fullName evidence="6">Lethal giant larvae homologue 2 domain-containing protein</fullName>
    </recommendedName>
</protein>
<dbReference type="GO" id="GO:0051294">
    <property type="term" value="P:establishment of spindle orientation"/>
    <property type="evidence" value="ECO:0000318"/>
    <property type="project" value="GO_Central"/>
</dbReference>
<dbReference type="InterPro" id="IPR001680">
    <property type="entry name" value="WD40_rpt"/>
</dbReference>
<reference evidence="8" key="3">
    <citation type="submission" date="2015-06" db="UniProtKB">
        <authorList>
            <consortium name="EnsemblMetazoa"/>
        </authorList>
    </citation>
    <scope>IDENTIFICATION</scope>
</reference>
<reference evidence="9" key="1">
    <citation type="submission" date="2012-12" db="EMBL/GenBank/DDBJ databases">
        <authorList>
            <person name="Hellsten U."/>
            <person name="Grimwood J."/>
            <person name="Chapman J.A."/>
            <person name="Shapiro H."/>
            <person name="Aerts A."/>
            <person name="Otillar R.P."/>
            <person name="Terry A.Y."/>
            <person name="Boore J.L."/>
            <person name="Simakov O."/>
            <person name="Marletaz F."/>
            <person name="Cho S.-J."/>
            <person name="Edsinger-Gonzales E."/>
            <person name="Havlak P."/>
            <person name="Kuo D.-H."/>
            <person name="Larsson T."/>
            <person name="Lv J."/>
            <person name="Arendt D."/>
            <person name="Savage R."/>
            <person name="Osoegawa K."/>
            <person name="de Jong P."/>
            <person name="Lindberg D.R."/>
            <person name="Seaver E.C."/>
            <person name="Weisblat D.A."/>
            <person name="Putnam N.H."/>
            <person name="Grigoriev I.V."/>
            <person name="Rokhsar D.S."/>
        </authorList>
    </citation>
    <scope>NUCLEOTIDE SEQUENCE</scope>
</reference>
<dbReference type="Proteomes" id="UP000015101">
    <property type="component" value="Unassembled WGS sequence"/>
</dbReference>
<feature type="region of interest" description="Disordered" evidence="5">
    <location>
        <begin position="650"/>
        <end position="673"/>
    </location>
</feature>
<dbReference type="AlphaFoldDB" id="T1F1X0"/>
<feature type="region of interest" description="Disordered" evidence="5">
    <location>
        <begin position="1154"/>
        <end position="1175"/>
    </location>
</feature>
<keyword evidence="2" id="KW-0268">Exocytosis</keyword>
<dbReference type="PRINTS" id="PR00962">
    <property type="entry name" value="LETHAL2GIANT"/>
</dbReference>
<dbReference type="PANTHER" id="PTHR10241:SF29">
    <property type="entry name" value="LETHAL(2) GIANT LARVAE PROTEIN"/>
    <property type="match status" value="1"/>
</dbReference>
<feature type="compositionally biased region" description="Low complexity" evidence="5">
    <location>
        <begin position="1116"/>
        <end position="1126"/>
    </location>
</feature>
<dbReference type="GO" id="GO:0045159">
    <property type="term" value="F:myosin II binding"/>
    <property type="evidence" value="ECO:0000318"/>
    <property type="project" value="GO_Central"/>
</dbReference>
<dbReference type="HOGENOM" id="CLU_005214_0_0_1"/>
<dbReference type="SMART" id="SM00320">
    <property type="entry name" value="WD40"/>
    <property type="match status" value="6"/>
</dbReference>
<dbReference type="EnsemblMetazoa" id="HelroT169422">
    <property type="protein sequence ID" value="HelroP169422"/>
    <property type="gene ID" value="HelroG169422"/>
</dbReference>
<feature type="compositionally biased region" description="Basic and acidic residues" evidence="5">
    <location>
        <begin position="1064"/>
        <end position="1104"/>
    </location>
</feature>
<dbReference type="GO" id="GO:0006893">
    <property type="term" value="P:Golgi to plasma membrane transport"/>
    <property type="evidence" value="ECO:0000318"/>
    <property type="project" value="GO_Central"/>
</dbReference>
<evidence type="ECO:0000256" key="1">
    <source>
        <dbReference type="ARBA" id="ARBA00008070"/>
    </source>
</evidence>
<dbReference type="GeneID" id="20202820"/>
<dbReference type="GO" id="GO:0008593">
    <property type="term" value="P:regulation of Notch signaling pathway"/>
    <property type="evidence" value="ECO:0000318"/>
    <property type="project" value="GO_Central"/>
</dbReference>
<dbReference type="KEGG" id="hro:HELRODRAFT_169422"/>
<dbReference type="GO" id="GO:0030864">
    <property type="term" value="C:cortical actin cytoskeleton"/>
    <property type="evidence" value="ECO:0000318"/>
    <property type="project" value="GO_Central"/>
</dbReference>
<dbReference type="InterPro" id="IPR036322">
    <property type="entry name" value="WD40_repeat_dom_sf"/>
</dbReference>
<keyword evidence="9" id="KW-1185">Reference proteome</keyword>
<dbReference type="GO" id="GO:0006887">
    <property type="term" value="P:exocytosis"/>
    <property type="evidence" value="ECO:0007669"/>
    <property type="project" value="UniProtKB-KW"/>
</dbReference>
<dbReference type="GO" id="GO:0005737">
    <property type="term" value="C:cytoplasm"/>
    <property type="evidence" value="ECO:0000318"/>
    <property type="project" value="GO_Central"/>
</dbReference>
<feature type="compositionally biased region" description="Basic and acidic residues" evidence="5">
    <location>
        <begin position="1166"/>
        <end position="1175"/>
    </location>
</feature>
<feature type="region of interest" description="Disordered" evidence="5">
    <location>
        <begin position="1056"/>
        <end position="1132"/>
    </location>
</feature>
<sequence>MEVLRRLKLIKGKESEARRQILNELFQYKKGLVYGPPPQPTAAAYDCKLSFLAIGSQTGAIRIYGKPGVQFVAQHPEGSAVECMHFLNEEARLITLHADRSIYKWEMNVSEDGNSSLTSIASFIPSDSSKVAKWVTCLTTGKVLLFVADSSTGNVAALDVDSFALKEDSTILQEHVLKIASDEQKSKGVTVSIIVQHPTEQHLLMFGYAEGVMIMWNSEDKRSEKCFGTNQPLQYASFNRSGSDIITSHLDGSYMNWNLDDILKHIDNPTTPYGPFACKEITKIVQKTSSKDSSPYIFFTGGLSKSTFDDKHSLTLMHGSKHVVYDLRSKVVDFIVMCEADEKDGTQDADNPHTLLIITEDELLFVDLTSDDWSLYGTCGVVHIHSSPVSAILHKDQISQNVWIKIDFIRRKYIASVKHLSQKEWPIKGGQITAADKDHDAELLVTGHEDGSVVFWRLSNSSLKKLFVWSSGDIYDGVGLVDATSSHTATDENWPPFRKLTNWTQKYEDSRLHITTLSFCPETGVLVVGGISGQVIVCNLENQDNKLLPSEATFVDILGKGEPADCLTLKKSADGLLSVEAVLQIDCSHPCSDLALRSDWKLLAIGTMNGFVLYDLQKKKVIMSKLTANRPGVVRSRSFQQSLRDSFRGLKRKSISKSSDEAPDTPVKTATEKVENGVEKAVEGVADVVEKVETAVTDTVEEVNTKIEQVAEDAEKKVEEGLEKLGINGNAGEEENKLESEGQVKIISQEVKEHKIDQMTPSKKSEVITTVTTTNITVSSTTTTKKDGTVVEEETKKSENGLSPNINGVAEGHSRGSTLKREGVTFDMSLTPSKVNTGSGGSVTCVRFADTFLAHSVTATMWVGLYDGKVFAYQLVIPAAGQREEEDVSTVLAKEIHLKHGAPICGLFVIDDKGKVVTGPIFSLPGLRAQYKHKLFKNKEDGAIVCVHAQNFKSVKDDAYSEEALLCITSKGDVHAIHLPSLRPQVKVPAIGNTDLIGQSCFQSNGIGMYRSTPWQLTTFSIAAACRACPPVQLNLKDGMRPVVVETKQEVVMEIEDTGSPVHDAGKKLQEADAKKEEEVKNEDIKVEEVKKEETKGAENDKGDSSVPQPPQAGETTKTVTTETITSKLIDGAKPQDIIVDVKKYSTVTTTTTTLENETSDANELLEDRIKNHLE</sequence>
<dbReference type="EMBL" id="KB096080">
    <property type="protein sequence ID" value="ESO08549.1"/>
    <property type="molecule type" value="Genomic_DNA"/>
</dbReference>
<dbReference type="GO" id="GO:0019905">
    <property type="term" value="F:syntaxin binding"/>
    <property type="evidence" value="ECO:0000318"/>
    <property type="project" value="GO_Central"/>
</dbReference>
<dbReference type="STRING" id="6412.T1F1X0"/>
<keyword evidence="4" id="KW-0677">Repeat</keyword>
<evidence type="ECO:0000256" key="4">
    <source>
        <dbReference type="ARBA" id="ARBA00022737"/>
    </source>
</evidence>
<feature type="region of interest" description="Disordered" evidence="5">
    <location>
        <begin position="795"/>
        <end position="814"/>
    </location>
</feature>
<evidence type="ECO:0000256" key="5">
    <source>
        <dbReference type="SAM" id="MobiDB-lite"/>
    </source>
</evidence>
<evidence type="ECO:0000313" key="7">
    <source>
        <dbReference type="EMBL" id="ESO08549.1"/>
    </source>
</evidence>
<dbReference type="Pfam" id="PF08366">
    <property type="entry name" value="LLGL"/>
    <property type="match status" value="1"/>
</dbReference>
<dbReference type="RefSeq" id="XP_009013479.1">
    <property type="nucleotide sequence ID" value="XM_009015231.1"/>
</dbReference>
<dbReference type="InterPro" id="IPR015943">
    <property type="entry name" value="WD40/YVTN_repeat-like_dom_sf"/>
</dbReference>
<dbReference type="GO" id="GO:0005096">
    <property type="term" value="F:GTPase activator activity"/>
    <property type="evidence" value="ECO:0000318"/>
    <property type="project" value="GO_Central"/>
</dbReference>
<dbReference type="eggNOG" id="KOG1983">
    <property type="taxonomic scope" value="Eukaryota"/>
</dbReference>
<gene>
    <name evidence="8" type="primary">20202820</name>
    <name evidence="7" type="ORF">HELRODRAFT_169422</name>
</gene>
<dbReference type="SUPFAM" id="SSF50978">
    <property type="entry name" value="WD40 repeat-like"/>
    <property type="match status" value="2"/>
</dbReference>
<evidence type="ECO:0000313" key="8">
    <source>
        <dbReference type="EnsemblMetazoa" id="HelroP169422"/>
    </source>
</evidence>
<reference evidence="7 9" key="2">
    <citation type="journal article" date="2013" name="Nature">
        <title>Insights into bilaterian evolution from three spiralian genomes.</title>
        <authorList>
            <person name="Simakov O."/>
            <person name="Marletaz F."/>
            <person name="Cho S.J."/>
            <person name="Edsinger-Gonzales E."/>
            <person name="Havlak P."/>
            <person name="Hellsten U."/>
            <person name="Kuo D.H."/>
            <person name="Larsson T."/>
            <person name="Lv J."/>
            <person name="Arendt D."/>
            <person name="Savage R."/>
            <person name="Osoegawa K."/>
            <person name="de Jong P."/>
            <person name="Grimwood J."/>
            <person name="Chapman J.A."/>
            <person name="Shapiro H."/>
            <person name="Aerts A."/>
            <person name="Otillar R.P."/>
            <person name="Terry A.Y."/>
            <person name="Boore J.L."/>
            <person name="Grigoriev I.V."/>
            <person name="Lindberg D.R."/>
            <person name="Seaver E.C."/>
            <person name="Weisblat D.A."/>
            <person name="Putnam N.H."/>
            <person name="Rokhsar D.S."/>
        </authorList>
    </citation>
    <scope>NUCLEOTIDE SEQUENCE</scope>
</reference>